<organism evidence="3 4">
    <name type="scientific">Sinocyclocheilus rhinocerous</name>
    <dbReference type="NCBI Taxonomy" id="307959"/>
    <lineage>
        <taxon>Eukaryota</taxon>
        <taxon>Metazoa</taxon>
        <taxon>Chordata</taxon>
        <taxon>Craniata</taxon>
        <taxon>Vertebrata</taxon>
        <taxon>Euteleostomi</taxon>
        <taxon>Actinopterygii</taxon>
        <taxon>Neopterygii</taxon>
        <taxon>Teleostei</taxon>
        <taxon>Ostariophysi</taxon>
        <taxon>Cypriniformes</taxon>
        <taxon>Cyprinidae</taxon>
        <taxon>Cyprininae</taxon>
        <taxon>Sinocyclocheilus</taxon>
    </lineage>
</organism>
<dbReference type="PANTHER" id="PTHR21017">
    <property type="entry name" value="NIPSNAP-RELATED"/>
    <property type="match status" value="1"/>
</dbReference>
<reference evidence="3" key="1">
    <citation type="submission" date="2025-08" db="UniProtKB">
        <authorList>
            <consortium name="Ensembl"/>
        </authorList>
    </citation>
    <scope>IDENTIFICATION</scope>
</reference>
<protein>
    <submittedName>
        <fullName evidence="3">Protein NipSnap homolog 3A-like</fullName>
    </submittedName>
</protein>
<dbReference type="PANTHER" id="PTHR21017:SF19">
    <property type="entry name" value="PROTEIN NIPSNAP HOMOLOG 3B"/>
    <property type="match status" value="1"/>
</dbReference>
<accession>A0A673JAZ2</accession>
<dbReference type="GO" id="GO:0005739">
    <property type="term" value="C:mitochondrion"/>
    <property type="evidence" value="ECO:0007669"/>
    <property type="project" value="TreeGrafter"/>
</dbReference>
<dbReference type="InterPro" id="IPR011008">
    <property type="entry name" value="Dimeric_a/b-barrel"/>
</dbReference>
<dbReference type="FunFam" id="3.30.70.100:FF:000017">
    <property type="entry name" value="Protein NipSnap homolog 3A"/>
    <property type="match status" value="1"/>
</dbReference>
<sequence>LLTFPSLKVQKKMHSQCCLRLFDPSIFIPNVGYWQQHGTFYEFRTYYIQPHLNAVFLRLTNEEIHLRTAHSELIGYWSVEYKGLTSLWRRNSYAQRVSVWAALAQDPKWIEQYISKAMLMLSSQDNEVTYLVPWSKIQKPPKDGGVLELATFQMKPGGLAVWGRAFQAAVGTHTGSGYAHAVGVFHSEFGQLNQVHVLWWYESADQRAAIRHKSHNNARVVAVVKKSAVYLVSQKNKRMFPCAFSPIK</sequence>
<dbReference type="Gene3D" id="3.30.70.100">
    <property type="match status" value="2"/>
</dbReference>
<evidence type="ECO:0000313" key="4">
    <source>
        <dbReference type="Proteomes" id="UP000472270"/>
    </source>
</evidence>
<evidence type="ECO:0000256" key="1">
    <source>
        <dbReference type="ARBA" id="ARBA00005291"/>
    </source>
</evidence>
<dbReference type="Proteomes" id="UP000472270">
    <property type="component" value="Unassembled WGS sequence"/>
</dbReference>
<dbReference type="SUPFAM" id="SSF54909">
    <property type="entry name" value="Dimeric alpha+beta barrel"/>
    <property type="match status" value="2"/>
</dbReference>
<dbReference type="Pfam" id="PF07978">
    <property type="entry name" value="NIPSNAP"/>
    <property type="match status" value="2"/>
</dbReference>
<gene>
    <name evidence="3" type="primary">LOC107751345</name>
</gene>
<dbReference type="GO" id="GO:0000423">
    <property type="term" value="P:mitophagy"/>
    <property type="evidence" value="ECO:0007669"/>
    <property type="project" value="UniProtKB-ARBA"/>
</dbReference>
<keyword evidence="4" id="KW-1185">Reference proteome</keyword>
<dbReference type="AlphaFoldDB" id="A0A673JAZ2"/>
<evidence type="ECO:0000313" key="3">
    <source>
        <dbReference type="Ensembl" id="ENSSRHP00000050947.1"/>
    </source>
</evidence>
<evidence type="ECO:0000259" key="2">
    <source>
        <dbReference type="Pfam" id="PF07978"/>
    </source>
</evidence>
<dbReference type="InterPro" id="IPR012577">
    <property type="entry name" value="NIPSNAP"/>
</dbReference>
<reference evidence="3" key="2">
    <citation type="submission" date="2025-09" db="UniProtKB">
        <authorList>
            <consortium name="Ensembl"/>
        </authorList>
    </citation>
    <scope>IDENTIFICATION</scope>
</reference>
<dbReference type="Ensembl" id="ENSSRHT00000052382.1">
    <property type="protein sequence ID" value="ENSSRHP00000050947.1"/>
    <property type="gene ID" value="ENSSRHG00000025650.1"/>
</dbReference>
<feature type="domain" description="NIPSNAP" evidence="2">
    <location>
        <begin position="148"/>
        <end position="246"/>
    </location>
</feature>
<comment type="similarity">
    <text evidence="1">Belongs to the NipSnap family.</text>
</comment>
<name>A0A673JAZ2_9TELE</name>
<proteinExistence type="inferred from homology"/>
<dbReference type="InterPro" id="IPR051557">
    <property type="entry name" value="NipSnap_domain"/>
</dbReference>
<feature type="domain" description="NIPSNAP" evidence="2">
    <location>
        <begin position="41"/>
        <end position="136"/>
    </location>
</feature>